<keyword evidence="10" id="KW-0238">DNA-binding</keyword>
<dbReference type="SMART" id="SM00387">
    <property type="entry name" value="HATPase_c"/>
    <property type="match status" value="1"/>
</dbReference>
<feature type="domain" description="HTH araC/xylS-type" evidence="14">
    <location>
        <begin position="1277"/>
        <end position="1376"/>
    </location>
</feature>
<evidence type="ECO:0000256" key="6">
    <source>
        <dbReference type="ARBA" id="ARBA00022777"/>
    </source>
</evidence>
<dbReference type="InterPro" id="IPR001789">
    <property type="entry name" value="Sig_transdc_resp-reg_receiver"/>
</dbReference>
<dbReference type="Gene3D" id="2.130.10.10">
    <property type="entry name" value="YVTN repeat-like/Quinoprotein amine dehydrogenase"/>
    <property type="match status" value="2"/>
</dbReference>
<dbReference type="Pfam" id="PF02518">
    <property type="entry name" value="HATPase_c"/>
    <property type="match status" value="1"/>
</dbReference>
<dbReference type="InterPro" id="IPR011110">
    <property type="entry name" value="Reg_prop"/>
</dbReference>
<dbReference type="Gene3D" id="3.40.50.2300">
    <property type="match status" value="1"/>
</dbReference>
<dbReference type="CDD" id="cd17574">
    <property type="entry name" value="REC_OmpR"/>
    <property type="match status" value="1"/>
</dbReference>
<dbReference type="PRINTS" id="PR00344">
    <property type="entry name" value="BCTRLSENSOR"/>
</dbReference>
<dbReference type="GO" id="GO:0005524">
    <property type="term" value="F:ATP binding"/>
    <property type="evidence" value="ECO:0007669"/>
    <property type="project" value="UniProtKB-KW"/>
</dbReference>
<dbReference type="InterPro" id="IPR004358">
    <property type="entry name" value="Sig_transdc_His_kin-like_C"/>
</dbReference>
<keyword evidence="8" id="KW-0902">Two-component regulatory system</keyword>
<feature type="domain" description="Response regulatory" evidence="16">
    <location>
        <begin position="1131"/>
        <end position="1246"/>
    </location>
</feature>
<dbReference type="InterPro" id="IPR011006">
    <property type="entry name" value="CheY-like_superfamily"/>
</dbReference>
<dbReference type="SUPFAM" id="SSF55874">
    <property type="entry name" value="ATPase domain of HSP90 chaperone/DNA topoisomerase II/histidine kinase"/>
    <property type="match status" value="1"/>
</dbReference>
<dbReference type="InterPro" id="IPR036890">
    <property type="entry name" value="HATPase_C_sf"/>
</dbReference>
<dbReference type="SUPFAM" id="SSF63829">
    <property type="entry name" value="Calcium-dependent phosphotriesterase"/>
    <property type="match status" value="3"/>
</dbReference>
<dbReference type="Gene3D" id="2.60.40.10">
    <property type="entry name" value="Immunoglobulins"/>
    <property type="match status" value="1"/>
</dbReference>
<keyword evidence="7" id="KW-0067">ATP-binding</keyword>
<dbReference type="EMBL" id="CP165626">
    <property type="protein sequence ID" value="XDU98714.1"/>
    <property type="molecule type" value="Genomic_DNA"/>
</dbReference>
<proteinExistence type="predicted"/>
<dbReference type="PROSITE" id="PS50110">
    <property type="entry name" value="RESPONSE_REGULATORY"/>
    <property type="match status" value="1"/>
</dbReference>
<protein>
    <recommendedName>
        <fullName evidence="2">histidine kinase</fullName>
        <ecNumber evidence="2">2.7.13.3</ecNumber>
    </recommendedName>
</protein>
<comment type="catalytic activity">
    <reaction evidence="1">
        <text>ATP + protein L-histidine = ADP + protein N-phospho-L-histidine.</text>
        <dbReference type="EC" id="2.7.13.3"/>
    </reaction>
</comment>
<evidence type="ECO:0000259" key="16">
    <source>
        <dbReference type="PROSITE" id="PS50110"/>
    </source>
</evidence>
<keyword evidence="11" id="KW-0804">Transcription</keyword>
<name>A0AB39WDJ4_9FLAO</name>
<dbReference type="FunFam" id="3.30.565.10:FF:000037">
    <property type="entry name" value="Hybrid sensor histidine kinase/response regulator"/>
    <property type="match status" value="1"/>
</dbReference>
<sequence length="1378" mass="157714">MAIHKLQWQLFFWLVFSNVLFAQNKFENYQFRIIKEGTSKRAVSSIVQDNYGFTWIGTNGAGLYRYDGVNYIGYEYNLKKSGSVNSNVIYATYVDDKNNLWIGTDEGLCLYNRDSDQFTKIKIEDVVAKGYAEPITVKCIIQDNQGNLILGTYGYGLILLNKKTLKAKKIESRLINLKDFQIKDFAKNKKGVVFFGSNFGMFYFDSNYQIKPIFKDKFKKIPVTESIESMVVDKNDFIWIGTTSDGLFKIKIDNDTYQFQNFPITKHKVLSIIKNSQNIIVCGTENDGLITVDNSGAIIKKYLHSKYDNYSLKSNSVWSLYEDKESRIWIGYYNKGVGVFDKPNTKFNTVESLLNNDNSLQTSSVTAVAKDKLGNLLISTEGGGIDVFDPEKKSFVHVNSINQSYYAGLTANDIQTIFIDSKQNIWLGSWNQGIFFLKFGTKKFVNYNTSNTKGLLSNRIFSFTEDSKGRIWIGSFVKGLHYFDSVQNKFFHCNFENVFKDDASLAYVRKVFVDSDDVLWVGTILGLYQVKINDGGSYTVISMKNQMIKNFKKHNSIQTILSIYESNDKTIWIGTDGGGLFSYDKKKRQFFNYNDFPDFKEKSIRSIVTDANDCLWVSGGLGLSKLDFKNKTIVNFTMDDGLLVNEFNNNAVFKDGYGMLYFGSYEGLIYFNPNQIKKTQKEPSLYFSDFKLFNKSVVPGAESSPLKKVIYQTKSLTLDHSQSVFTIEYVGINYNYPGKNEYAYYLEGFEKDWNYVGNNRTATYTNLEAGEYTFKVKAANKAGIWSSKPVVLHIRVLPPWWRSYLAYFLYIGLLVFVLLYLNGIYQNKFKAKQAIVLEREKAIQLEKLNNKKLQFFTNISHEFRTPLTLIINPLEDILKNKNEDISKEVFDKLKTIHKSSDRLSRLINELMDFNKLQFNKIILQVKKVEVISFTKEIISYFDEEARNRKIKIIFESPLEKLNDWLDPKMLEKIIFNIISNAFKFTPDNGLISVAIEKVEKALLIDGNVVPSFSIVVTDTGAGIAKKDLKRIFDRFYQVNNLNKVYYGSTGIGLEVVKEFVELHQGIIGVDSKQDEGTKFTVTLPIGKHFYDQAEVSNEVFHLDSIKSKNFIAPEGVEFQTAETPEEDKAFTVLIVEDNSGLRNYLKQELRKQYKVIVAENGKKGYDLALQKLPDLIITDVIMPVMDGLELCKNIKGNLKTSHIPLLMLSAKAMVKDRLEGIDSGADIYLSKPFDLDILKSSLAQLISSRQIMFNKFYTGITNQGKEHTTTLDNEFIQKTLSYINENISDSQLSVELLSSKVFLSRSQLYRKIKALTGVTVSEFIRNVRLEKARVLIEQGNNNMNEISFKVGFTSPSYFAKCYKNKYGHLPRQGMGNKD</sequence>
<dbReference type="InterPro" id="IPR003661">
    <property type="entry name" value="HisK_dim/P_dom"/>
</dbReference>
<feature type="domain" description="Histidine kinase" evidence="15">
    <location>
        <begin position="858"/>
        <end position="1087"/>
    </location>
</feature>
<dbReference type="CDD" id="cd00082">
    <property type="entry name" value="HisKA"/>
    <property type="match status" value="1"/>
</dbReference>
<dbReference type="InterPro" id="IPR005467">
    <property type="entry name" value="His_kinase_dom"/>
</dbReference>
<dbReference type="SUPFAM" id="SSF47384">
    <property type="entry name" value="Homodimeric domain of signal transducing histidine kinase"/>
    <property type="match status" value="1"/>
</dbReference>
<evidence type="ECO:0000259" key="15">
    <source>
        <dbReference type="PROSITE" id="PS50109"/>
    </source>
</evidence>
<dbReference type="InterPro" id="IPR013783">
    <property type="entry name" value="Ig-like_fold"/>
</dbReference>
<dbReference type="InterPro" id="IPR003594">
    <property type="entry name" value="HATPase_dom"/>
</dbReference>
<dbReference type="PANTHER" id="PTHR43547:SF2">
    <property type="entry name" value="HYBRID SIGNAL TRANSDUCTION HISTIDINE KINASE C"/>
    <property type="match status" value="1"/>
</dbReference>
<evidence type="ECO:0000256" key="12">
    <source>
        <dbReference type="PROSITE-ProRule" id="PRU00169"/>
    </source>
</evidence>
<dbReference type="Pfam" id="PF07494">
    <property type="entry name" value="Reg_prop"/>
    <property type="match status" value="3"/>
</dbReference>
<dbReference type="InterPro" id="IPR009057">
    <property type="entry name" value="Homeodomain-like_sf"/>
</dbReference>
<dbReference type="Pfam" id="PF12833">
    <property type="entry name" value="HTH_18"/>
    <property type="match status" value="1"/>
</dbReference>
<dbReference type="InterPro" id="IPR018062">
    <property type="entry name" value="HTH_AraC-typ_CS"/>
</dbReference>
<evidence type="ECO:0000256" key="5">
    <source>
        <dbReference type="ARBA" id="ARBA00022741"/>
    </source>
</evidence>
<gene>
    <name evidence="17" type="ORF">AB3G39_16325</name>
</gene>
<dbReference type="PANTHER" id="PTHR43547">
    <property type="entry name" value="TWO-COMPONENT HISTIDINE KINASE"/>
    <property type="match status" value="1"/>
</dbReference>
<keyword evidence="5" id="KW-0547">Nucleotide-binding</keyword>
<evidence type="ECO:0000256" key="13">
    <source>
        <dbReference type="SAM" id="Phobius"/>
    </source>
</evidence>
<dbReference type="SMART" id="SM00448">
    <property type="entry name" value="REC"/>
    <property type="match status" value="1"/>
</dbReference>
<dbReference type="GO" id="GO:0003700">
    <property type="term" value="F:DNA-binding transcription factor activity"/>
    <property type="evidence" value="ECO:0007669"/>
    <property type="project" value="InterPro"/>
</dbReference>
<accession>A0AB39WDJ4</accession>
<dbReference type="SMART" id="SM00388">
    <property type="entry name" value="HisKA"/>
    <property type="match status" value="1"/>
</dbReference>
<evidence type="ECO:0000256" key="8">
    <source>
        <dbReference type="ARBA" id="ARBA00023012"/>
    </source>
</evidence>
<dbReference type="GO" id="GO:0000155">
    <property type="term" value="F:phosphorelay sensor kinase activity"/>
    <property type="evidence" value="ECO:0007669"/>
    <property type="project" value="InterPro"/>
</dbReference>
<dbReference type="InterPro" id="IPR018060">
    <property type="entry name" value="HTH_AraC"/>
</dbReference>
<keyword evidence="3 12" id="KW-0597">Phosphoprotein</keyword>
<dbReference type="PROSITE" id="PS01124">
    <property type="entry name" value="HTH_ARAC_FAMILY_2"/>
    <property type="match status" value="1"/>
</dbReference>
<dbReference type="SMART" id="SM00342">
    <property type="entry name" value="HTH_ARAC"/>
    <property type="match status" value="1"/>
</dbReference>
<evidence type="ECO:0000256" key="7">
    <source>
        <dbReference type="ARBA" id="ARBA00022840"/>
    </source>
</evidence>
<dbReference type="PROSITE" id="PS50109">
    <property type="entry name" value="HIS_KIN"/>
    <property type="match status" value="1"/>
</dbReference>
<dbReference type="InterPro" id="IPR036097">
    <property type="entry name" value="HisK_dim/P_sf"/>
</dbReference>
<keyword evidence="6" id="KW-0418">Kinase</keyword>
<dbReference type="EC" id="2.7.13.3" evidence="2"/>
<dbReference type="Gene3D" id="1.10.10.60">
    <property type="entry name" value="Homeodomain-like"/>
    <property type="match status" value="2"/>
</dbReference>
<dbReference type="GO" id="GO:0043565">
    <property type="term" value="F:sequence-specific DNA binding"/>
    <property type="evidence" value="ECO:0007669"/>
    <property type="project" value="InterPro"/>
</dbReference>
<evidence type="ECO:0000256" key="3">
    <source>
        <dbReference type="ARBA" id="ARBA00022553"/>
    </source>
</evidence>
<dbReference type="SUPFAM" id="SSF46689">
    <property type="entry name" value="Homeodomain-like"/>
    <property type="match status" value="1"/>
</dbReference>
<organism evidence="17">
    <name type="scientific">Flavobacterium sp. WC2416</name>
    <dbReference type="NCBI Taxonomy" id="3234141"/>
    <lineage>
        <taxon>Bacteria</taxon>
        <taxon>Pseudomonadati</taxon>
        <taxon>Bacteroidota</taxon>
        <taxon>Flavobacteriia</taxon>
        <taxon>Flavobacteriales</taxon>
        <taxon>Flavobacteriaceae</taxon>
        <taxon>Flavobacterium</taxon>
    </lineage>
</organism>
<dbReference type="Gene3D" id="3.30.565.10">
    <property type="entry name" value="Histidine kinase-like ATPase, C-terminal domain"/>
    <property type="match status" value="1"/>
</dbReference>
<dbReference type="Pfam" id="PF00512">
    <property type="entry name" value="HisKA"/>
    <property type="match status" value="1"/>
</dbReference>
<evidence type="ECO:0000259" key="14">
    <source>
        <dbReference type="PROSITE" id="PS01124"/>
    </source>
</evidence>
<dbReference type="Pfam" id="PF07495">
    <property type="entry name" value="Y_Y_Y"/>
    <property type="match status" value="1"/>
</dbReference>
<dbReference type="FunFam" id="2.60.40.10:FF:000791">
    <property type="entry name" value="Two-component system sensor histidine kinase/response regulator"/>
    <property type="match status" value="1"/>
</dbReference>
<dbReference type="PROSITE" id="PS00041">
    <property type="entry name" value="HTH_ARAC_FAMILY_1"/>
    <property type="match status" value="1"/>
</dbReference>
<evidence type="ECO:0000256" key="4">
    <source>
        <dbReference type="ARBA" id="ARBA00022679"/>
    </source>
</evidence>
<dbReference type="InterPro" id="IPR011123">
    <property type="entry name" value="Y_Y_Y"/>
</dbReference>
<dbReference type="Gene3D" id="1.10.287.130">
    <property type="match status" value="1"/>
</dbReference>
<dbReference type="RefSeq" id="WP_369769619.1">
    <property type="nucleotide sequence ID" value="NZ_CP165626.1"/>
</dbReference>
<reference evidence="17" key="1">
    <citation type="submission" date="2024-07" db="EMBL/GenBank/DDBJ databases">
        <authorList>
            <person name="Biller S.J."/>
        </authorList>
    </citation>
    <scope>NUCLEOTIDE SEQUENCE</scope>
    <source>
        <strain evidence="17">WC2416</strain>
    </source>
</reference>
<keyword evidence="13" id="KW-0472">Membrane</keyword>
<evidence type="ECO:0000256" key="10">
    <source>
        <dbReference type="ARBA" id="ARBA00023125"/>
    </source>
</evidence>
<evidence type="ECO:0000313" key="17">
    <source>
        <dbReference type="EMBL" id="XDU98714.1"/>
    </source>
</evidence>
<dbReference type="Pfam" id="PF00072">
    <property type="entry name" value="Response_reg"/>
    <property type="match status" value="1"/>
</dbReference>
<dbReference type="SUPFAM" id="SSF52172">
    <property type="entry name" value="CheY-like"/>
    <property type="match status" value="1"/>
</dbReference>
<evidence type="ECO:0000256" key="9">
    <source>
        <dbReference type="ARBA" id="ARBA00023015"/>
    </source>
</evidence>
<keyword evidence="13" id="KW-1133">Transmembrane helix</keyword>
<dbReference type="InterPro" id="IPR015943">
    <property type="entry name" value="WD40/YVTN_repeat-like_dom_sf"/>
</dbReference>
<feature type="modified residue" description="4-aspartylphosphate" evidence="12">
    <location>
        <position position="1179"/>
    </location>
</feature>
<keyword evidence="9" id="KW-0805">Transcription regulation</keyword>
<evidence type="ECO:0000256" key="2">
    <source>
        <dbReference type="ARBA" id="ARBA00012438"/>
    </source>
</evidence>
<feature type="transmembrane region" description="Helical" evidence="13">
    <location>
        <begin position="804"/>
        <end position="825"/>
    </location>
</feature>
<evidence type="ECO:0000256" key="11">
    <source>
        <dbReference type="ARBA" id="ARBA00023163"/>
    </source>
</evidence>
<keyword evidence="13" id="KW-0812">Transmembrane</keyword>
<evidence type="ECO:0000256" key="1">
    <source>
        <dbReference type="ARBA" id="ARBA00000085"/>
    </source>
</evidence>
<keyword evidence="4" id="KW-0808">Transferase</keyword>